<organism evidence="1 2">
    <name type="scientific">Adiantum capillus-veneris</name>
    <name type="common">Maidenhair fern</name>
    <dbReference type="NCBI Taxonomy" id="13818"/>
    <lineage>
        <taxon>Eukaryota</taxon>
        <taxon>Viridiplantae</taxon>
        <taxon>Streptophyta</taxon>
        <taxon>Embryophyta</taxon>
        <taxon>Tracheophyta</taxon>
        <taxon>Polypodiopsida</taxon>
        <taxon>Polypodiidae</taxon>
        <taxon>Polypodiales</taxon>
        <taxon>Pteridineae</taxon>
        <taxon>Pteridaceae</taxon>
        <taxon>Vittarioideae</taxon>
        <taxon>Adiantum</taxon>
    </lineage>
</organism>
<reference evidence="1" key="1">
    <citation type="submission" date="2021-01" db="EMBL/GenBank/DDBJ databases">
        <title>Adiantum capillus-veneris genome.</title>
        <authorList>
            <person name="Fang Y."/>
            <person name="Liao Q."/>
        </authorList>
    </citation>
    <scope>NUCLEOTIDE SEQUENCE</scope>
    <source>
        <strain evidence="1">H3</strain>
        <tissue evidence="1">Leaf</tissue>
    </source>
</reference>
<dbReference type="Proteomes" id="UP000886520">
    <property type="component" value="Chromosome 1"/>
</dbReference>
<accession>A0A9D4VEB3</accession>
<keyword evidence="2" id="KW-1185">Reference proteome</keyword>
<dbReference type="EMBL" id="JABFUD020000001">
    <property type="protein sequence ID" value="KAI5084499.1"/>
    <property type="molecule type" value="Genomic_DNA"/>
</dbReference>
<protein>
    <submittedName>
        <fullName evidence="1">Uncharacterized protein</fullName>
    </submittedName>
</protein>
<gene>
    <name evidence="1" type="ORF">GOP47_0000668</name>
</gene>
<proteinExistence type="predicted"/>
<comment type="caution">
    <text evidence="1">The sequence shown here is derived from an EMBL/GenBank/DDBJ whole genome shotgun (WGS) entry which is preliminary data.</text>
</comment>
<evidence type="ECO:0000313" key="1">
    <source>
        <dbReference type="EMBL" id="KAI5084499.1"/>
    </source>
</evidence>
<name>A0A9D4VEB3_ADICA</name>
<evidence type="ECO:0000313" key="2">
    <source>
        <dbReference type="Proteomes" id="UP000886520"/>
    </source>
</evidence>
<sequence>MHQRGRRLQFQWPEMTPIIQDFGRRVVMHLQGKVSFFEHWFQRGKFQLNLFLREERLLNLAYPDQFPFPRENIIFMEGNPSSEEYADAVSSLKLGVNNIGLELSYRDGGLVVLSHNDAHKIMYSPPRCLSLFKIPATRYDLYTKFLHEYTRVWLQVFLQLNLGFKHSQLMG</sequence>
<dbReference type="AlphaFoldDB" id="A0A9D4VEB3"/>